<dbReference type="OMA" id="KDIMQGE"/>
<evidence type="ECO:0007829" key="4">
    <source>
        <dbReference type="PeptideAtlas" id="A0A5F9ZHI1"/>
    </source>
</evidence>
<feature type="domain" description="FERM" evidence="1">
    <location>
        <begin position="34"/>
        <end position="131"/>
    </location>
</feature>
<gene>
    <name evidence="2" type="primary">JAK1</name>
</gene>
<dbReference type="EMBL" id="AL590436">
    <property type="status" value="NOT_ANNOTATED_CDS"/>
    <property type="molecule type" value="Genomic_DNA"/>
</dbReference>
<dbReference type="InterPro" id="IPR041155">
    <property type="entry name" value="FERM_F1"/>
</dbReference>
<reference evidence="2 3" key="2">
    <citation type="journal article" date="2004" name="Nature">
        <title>Finishing the euchromatic sequence of the human genome.</title>
        <authorList>
            <consortium name="International Human Genome Sequencing Consortium"/>
        </authorList>
    </citation>
    <scope>NUCLEOTIDE SEQUENCE [LARGE SCALE GENOMIC DNA]</scope>
</reference>
<dbReference type="InterPro" id="IPR051286">
    <property type="entry name" value="JAK"/>
</dbReference>
<dbReference type="EMBL" id="AL357078">
    <property type="status" value="NOT_ANNOTATED_CDS"/>
    <property type="molecule type" value="Genomic_DNA"/>
</dbReference>
<dbReference type="SMR" id="A0A5F9ZHI1"/>
<keyword evidence="4 5" id="KW-1267">Proteomics identification</keyword>
<dbReference type="Pfam" id="PF18379">
    <property type="entry name" value="FERM_F1"/>
    <property type="match status" value="1"/>
</dbReference>
<evidence type="ECO:0000313" key="2">
    <source>
        <dbReference type="Ensembl" id="ENSP00000500328.1"/>
    </source>
</evidence>
<organism evidence="2 3">
    <name type="scientific">Homo sapiens</name>
    <name type="common">Human</name>
    <dbReference type="NCBI Taxonomy" id="9606"/>
    <lineage>
        <taxon>Eukaryota</taxon>
        <taxon>Metazoa</taxon>
        <taxon>Chordata</taxon>
        <taxon>Craniata</taxon>
        <taxon>Vertebrata</taxon>
        <taxon>Euteleostomi</taxon>
        <taxon>Mammalia</taxon>
        <taxon>Eutheria</taxon>
        <taxon>Euarchontoglires</taxon>
        <taxon>Primates</taxon>
        <taxon>Haplorrhini</taxon>
        <taxon>Catarrhini</taxon>
        <taxon>Hominidae</taxon>
        <taxon>Homo</taxon>
    </lineage>
</organism>
<dbReference type="PANTHER" id="PTHR45807:SF5">
    <property type="entry name" value="TYROSINE-PROTEIN KINASE JAK1"/>
    <property type="match status" value="1"/>
</dbReference>
<dbReference type="Proteomes" id="UP000005640">
    <property type="component" value="Chromosome 1"/>
</dbReference>
<reference evidence="2 3" key="3">
    <citation type="journal article" date="2006" name="Nature">
        <title>The DNA sequence and biological annotation of human chromosome 1.</title>
        <authorList>
            <person name="Gregory S.G."/>
            <person name="Barlow K.F."/>
            <person name="McLay K.E."/>
            <person name="Kaul R."/>
            <person name="Swarbreck D."/>
            <person name="Dunham A."/>
            <person name="Scott C.E."/>
            <person name="Howe K.L."/>
            <person name="Woodfine K."/>
            <person name="Spencer C.C."/>
            <person name="Jones M.C."/>
            <person name="Gillson C."/>
            <person name="Searle S."/>
            <person name="Zhou Y."/>
            <person name="Kokocinski F."/>
            <person name="McDonald L."/>
            <person name="Evans R."/>
            <person name="Phillips K."/>
            <person name="Atkinson A."/>
            <person name="Cooper R."/>
            <person name="Jones C."/>
            <person name="Hall R.E."/>
            <person name="Andrews T.D."/>
            <person name="Lloyd C."/>
            <person name="Ainscough R."/>
            <person name="Almeida J.P."/>
            <person name="Ambrose K.D."/>
            <person name="Anderson F."/>
            <person name="Andrew R.W."/>
            <person name="Ashwell R.I."/>
            <person name="Aubin K."/>
            <person name="Babbage A.K."/>
            <person name="Bagguley C.L."/>
            <person name="Bailey J."/>
            <person name="Beasley H."/>
            <person name="Bethel G."/>
            <person name="Bird C.P."/>
            <person name="Bray-Allen S."/>
            <person name="Brown J.Y."/>
            <person name="Brown A.J."/>
            <person name="Buckley D."/>
            <person name="Burton J."/>
            <person name="Bye J."/>
            <person name="Carder C."/>
            <person name="Chapman J.C."/>
            <person name="Clark S.Y."/>
            <person name="Clarke G."/>
            <person name="Clee C."/>
            <person name="Cobley V."/>
            <person name="Collier R.E."/>
            <person name="Corby N."/>
            <person name="Coville G.J."/>
            <person name="Davies J."/>
            <person name="Deadman R."/>
            <person name="Dunn M."/>
            <person name="Earthrowl M."/>
            <person name="Ellington A.G."/>
            <person name="Errington H."/>
            <person name="Frankish A."/>
            <person name="Frankland J."/>
            <person name="French L."/>
            <person name="Garner P."/>
            <person name="Garnett J."/>
            <person name="Gay L."/>
            <person name="Ghori M.R."/>
            <person name="Gibson R."/>
            <person name="Gilby L.M."/>
            <person name="Gillett W."/>
            <person name="Glithero R.J."/>
            <person name="Grafham D.V."/>
            <person name="Griffiths C."/>
            <person name="Griffiths-Jones S."/>
            <person name="Grocock R."/>
            <person name="Hammond S."/>
            <person name="Harrison E.S."/>
            <person name="Hart E."/>
            <person name="Haugen E."/>
            <person name="Heath P.D."/>
            <person name="Holmes S."/>
            <person name="Holt K."/>
            <person name="Howden P.J."/>
            <person name="Hunt A.R."/>
            <person name="Hunt S.E."/>
            <person name="Hunter G."/>
            <person name="Isherwood J."/>
            <person name="James R."/>
            <person name="Johnson C."/>
            <person name="Johnson D."/>
            <person name="Joy A."/>
            <person name="Kay M."/>
            <person name="Kershaw J.K."/>
            <person name="Kibukawa M."/>
            <person name="Kimberley A.M."/>
            <person name="King A."/>
            <person name="Knights A.J."/>
            <person name="Lad H."/>
            <person name="Laird G."/>
            <person name="Lawlor S."/>
            <person name="Leongamornlert D.A."/>
            <person name="Lloyd D.M."/>
            <person name="Loveland J."/>
            <person name="Lovell J."/>
            <person name="Lush M.J."/>
            <person name="Lyne R."/>
            <person name="Martin S."/>
            <person name="Mashreghi-Mohammadi M."/>
            <person name="Matthews L."/>
            <person name="Matthews N.S."/>
            <person name="McLaren S."/>
            <person name="Milne S."/>
            <person name="Mistry S."/>
            <person name="Moore M.J."/>
            <person name="Nickerson T."/>
            <person name="O'Dell C.N."/>
            <person name="Oliver K."/>
            <person name="Palmeiri A."/>
            <person name="Palmer S.A."/>
            <person name="Parker A."/>
            <person name="Patel D."/>
            <person name="Pearce A.V."/>
            <person name="Peck A.I."/>
            <person name="Pelan S."/>
            <person name="Phelps K."/>
            <person name="Phillimore B.J."/>
            <person name="Plumb R."/>
            <person name="Rajan J."/>
            <person name="Raymond C."/>
            <person name="Rouse G."/>
            <person name="Saenphimmachak C."/>
            <person name="Sehra H.K."/>
            <person name="Sheridan E."/>
            <person name="Shownkeen R."/>
            <person name="Sims S."/>
            <person name="Skuce C.D."/>
            <person name="Smith M."/>
            <person name="Steward C."/>
            <person name="Subramanian S."/>
            <person name="Sycamore N."/>
            <person name="Tracey A."/>
            <person name="Tromans A."/>
            <person name="Van Helmond Z."/>
            <person name="Wall M."/>
            <person name="Wallis J.M."/>
            <person name="White S."/>
            <person name="Whitehead S.L."/>
            <person name="Wilkinson J.E."/>
            <person name="Willey D.L."/>
            <person name="Williams H."/>
            <person name="Wilming L."/>
            <person name="Wray P.W."/>
            <person name="Wu Z."/>
            <person name="Coulson A."/>
            <person name="Vaudin M."/>
            <person name="Sulston J.E."/>
            <person name="Durbin R."/>
            <person name="Hubbard T."/>
            <person name="Wooster R."/>
            <person name="Dunham I."/>
            <person name="Carter N.P."/>
            <person name="McVean G."/>
            <person name="Ross M.T."/>
            <person name="Harrow J."/>
            <person name="Olson M.V."/>
            <person name="Beck S."/>
            <person name="Rogers J."/>
            <person name="Bentley D.R."/>
            <person name="Banerjee R."/>
            <person name="Bryant S.P."/>
            <person name="Burford D.C."/>
            <person name="Burrill W.D."/>
            <person name="Clegg S.M."/>
            <person name="Dhami P."/>
            <person name="Dovey O."/>
            <person name="Faulkner L.M."/>
            <person name="Gribble S.M."/>
            <person name="Langford C.F."/>
            <person name="Pandian R.D."/>
            <person name="Porter K.M."/>
            <person name="Prigmore E."/>
        </authorList>
    </citation>
    <scope>NUCLEOTIDE SEQUENCE [LARGE SCALE GENOMIC DNA]</scope>
</reference>
<feature type="non-terminal residue" evidence="2">
    <location>
        <position position="131"/>
    </location>
</feature>
<dbReference type="Ensembl" id="ENST00000672099.1">
    <property type="protein sequence ID" value="ENSP00000500328.1"/>
    <property type="gene ID" value="ENSG00000162434.14"/>
</dbReference>
<evidence type="ECO:0000259" key="1">
    <source>
        <dbReference type="PROSITE" id="PS50057"/>
    </source>
</evidence>
<dbReference type="Ensembl" id="ENST00000672099.1">
    <property type="protein sequence ID" value="ENSP00000500328.1"/>
    <property type="gene ID" value="ENSG00000162434.15"/>
</dbReference>
<protein>
    <submittedName>
        <fullName evidence="2">Janus kinase 1</fullName>
    </submittedName>
</protein>
<name>A0A5F9ZHI1_HUMAN</name>
<reference evidence="2" key="5">
    <citation type="submission" date="2025-09" db="UniProtKB">
        <authorList>
            <consortium name="Ensembl"/>
        </authorList>
    </citation>
    <scope>IDENTIFICATION</scope>
</reference>
<dbReference type="VEuPathDB" id="HostDB:ENSG00000162434"/>
<keyword evidence="3" id="KW-1185">Reference proteome</keyword>
<accession>A0A5F9ZHI1</accession>
<dbReference type="EMBL" id="KC876867">
    <property type="status" value="NOT_ANNOTATED_CDS"/>
    <property type="molecule type" value="Genomic_DNA"/>
</dbReference>
<dbReference type="OrthoDB" id="1915767at2759"/>
<dbReference type="AlphaFoldDB" id="A0A5F9ZHI1"/>
<dbReference type="InterPro" id="IPR000299">
    <property type="entry name" value="FERM_domain"/>
</dbReference>
<dbReference type="EMBL" id="AL606517">
    <property type="status" value="NOT_ANNOTATED_CDS"/>
    <property type="molecule type" value="Genomic_DNA"/>
</dbReference>
<proteinExistence type="evidence at protein level"/>
<dbReference type="MassIVE" id="A0A5F9ZHI1"/>
<dbReference type="PANTHER" id="PTHR45807">
    <property type="entry name" value="TYROSINE-PROTEIN KINASE HOPSCOTCH"/>
    <property type="match status" value="1"/>
</dbReference>
<dbReference type="EMBL" id="KF495968">
    <property type="status" value="NOT_ANNOTATED_CDS"/>
    <property type="molecule type" value="Genomic_DNA"/>
</dbReference>
<dbReference type="EMBL" id="AC093427">
    <property type="status" value="NOT_ANNOTATED_CDS"/>
    <property type="molecule type" value="Genomic_DNA"/>
</dbReference>
<dbReference type="GeneTree" id="ENSGT00940000157092"/>
<evidence type="ECO:0007829" key="5">
    <source>
        <dbReference type="ProteomicsDB" id="A0A5F9ZHI1"/>
    </source>
</evidence>
<dbReference type="EMBL" id="KC876881">
    <property type="status" value="NOT_ANNOTATED_CDS"/>
    <property type="molecule type" value="Genomic_DNA"/>
</dbReference>
<dbReference type="Bgee" id="ENSG00000162434">
    <property type="expression patterns" value="Expressed in type B pancreatic cell and 205 other cell types or tissues"/>
</dbReference>
<reference evidence="2" key="4">
    <citation type="submission" date="2025-08" db="UniProtKB">
        <authorList>
            <consortium name="Ensembl"/>
        </authorList>
    </citation>
    <scope>IDENTIFICATION</scope>
</reference>
<evidence type="ECO:0000313" key="3">
    <source>
        <dbReference type="Proteomes" id="UP000005640"/>
    </source>
</evidence>
<dbReference type="OpenTargets" id="ENSG00000162434"/>
<dbReference type="PROSITE" id="PS50057">
    <property type="entry name" value="FERM_3"/>
    <property type="match status" value="1"/>
</dbReference>
<dbReference type="Antibodypedia" id="3400">
    <property type="antibodies" value="640 antibodies from 43 providers"/>
</dbReference>
<reference evidence="2 3" key="1">
    <citation type="journal article" date="2001" name="Nature">
        <title>Initial sequencing and analysis of the human genome.</title>
        <authorList>
            <consortium name="International Human Genome Sequencing Consortium"/>
            <person name="Lander E.S."/>
            <person name="Linton L.M."/>
            <person name="Birren B."/>
            <person name="Nusbaum C."/>
            <person name="Zody M.C."/>
            <person name="Baldwin J."/>
            <person name="Devon K."/>
            <person name="Dewar K."/>
            <person name="Doyle M."/>
            <person name="FitzHugh W."/>
            <person name="Funke R."/>
            <person name="Gage D."/>
            <person name="Harris K."/>
            <person name="Heaford A."/>
            <person name="Howland J."/>
            <person name="Kann L."/>
            <person name="Lehoczky J."/>
            <person name="LeVine R."/>
            <person name="McEwan P."/>
            <person name="McKernan K."/>
            <person name="Meldrim J."/>
            <person name="Mesirov J.P."/>
            <person name="Miranda C."/>
            <person name="Morris W."/>
            <person name="Naylor J."/>
            <person name="Raymond C."/>
            <person name="Rosetti M."/>
            <person name="Santos R."/>
            <person name="Sheridan A."/>
            <person name="Sougnez C."/>
            <person name="Stange-Thomann N."/>
            <person name="Stojanovic N."/>
            <person name="Subramanian A."/>
            <person name="Wyman D."/>
            <person name="Rogers J."/>
            <person name="Sulston J."/>
            <person name="Ainscough R."/>
            <person name="Beck S."/>
            <person name="Bentley D."/>
            <person name="Burton J."/>
            <person name="Clee C."/>
            <person name="Carter N."/>
            <person name="Coulson A."/>
            <person name="Deadman R."/>
            <person name="Deloukas P."/>
            <person name="Dunham A."/>
            <person name="Dunham I."/>
            <person name="Durbin R."/>
            <person name="French L."/>
            <person name="Grafham D."/>
            <person name="Gregory S."/>
            <person name="Hubbard T."/>
            <person name="Humphray S."/>
            <person name="Hunt A."/>
            <person name="Jones M."/>
            <person name="Lloyd C."/>
            <person name="McMurray A."/>
            <person name="Matthews L."/>
            <person name="Mercer S."/>
            <person name="Milne S."/>
            <person name="Mullikin J.C."/>
            <person name="Mungall A."/>
            <person name="Plumb R."/>
            <person name="Ross M."/>
            <person name="Shownkeen R."/>
            <person name="Sims S."/>
            <person name="Waterston R.H."/>
            <person name="Wilson R.K."/>
            <person name="Hillier L.W."/>
            <person name="McPherson J.D."/>
            <person name="Marra M.A."/>
            <person name="Mardis E.R."/>
            <person name="Fulton L.A."/>
            <person name="Chinwalla A.T."/>
            <person name="Pepin K.H."/>
            <person name="Gish W.R."/>
            <person name="Chissoe S.L."/>
            <person name="Wendl M.C."/>
            <person name="Delehaunty K.D."/>
            <person name="Miner T.L."/>
            <person name="Delehaunty A."/>
            <person name="Kramer J.B."/>
            <person name="Cook L.L."/>
            <person name="Fulton R.S."/>
            <person name="Johnson D.L."/>
            <person name="Minx P.J."/>
            <person name="Clifton S.W."/>
            <person name="Hawkins T."/>
            <person name="Branscomb E."/>
            <person name="Predki P."/>
            <person name="Richardson P."/>
            <person name="Wenning S."/>
            <person name="Slezak T."/>
            <person name="Doggett N."/>
            <person name="Cheng J.F."/>
            <person name="Olsen A."/>
            <person name="Lucas S."/>
            <person name="Elkin C."/>
            <person name="Uberbacher E."/>
            <person name="Frazier M."/>
            <person name="Gibbs R.A."/>
            <person name="Muzny D.M."/>
            <person name="Scherer S.E."/>
            <person name="Bouck J.B."/>
            <person name="Sodergren E.J."/>
            <person name="Worley K.C."/>
            <person name="Rives C.M."/>
            <person name="Gorrell J.H."/>
            <person name="Metzker M.L."/>
            <person name="Naylor S.L."/>
            <person name="Kucherlapati R.S."/>
            <person name="Nelson D.L."/>
            <person name="Weinstock G.M."/>
            <person name="Sakaki Y."/>
            <person name="Fujiyama A."/>
            <person name="Hattori M."/>
            <person name="Yada T."/>
            <person name="Toyoda A."/>
            <person name="Itoh T."/>
            <person name="Kawagoe C."/>
            <person name="Watanabe H."/>
            <person name="Totoki Y."/>
            <person name="Taylor T."/>
            <person name="Weissenbach J."/>
            <person name="Heilig R."/>
            <person name="Saurin W."/>
            <person name="Artiguenave F."/>
            <person name="Brottier P."/>
            <person name="Bruls T."/>
            <person name="Pelletier E."/>
            <person name="Robert C."/>
            <person name="Wincker P."/>
            <person name="Smith D.R."/>
            <person name="Doucette-Stamm L."/>
            <person name="Rubenfield M."/>
            <person name="Weinstock K."/>
            <person name="Lee H.M."/>
            <person name="Dubois J."/>
            <person name="Rosenthal A."/>
            <person name="Platzer M."/>
            <person name="Nyakatura G."/>
            <person name="Taudien S."/>
            <person name="Rump A."/>
            <person name="Yang H."/>
            <person name="Yu J."/>
            <person name="Wang J."/>
            <person name="Huang G."/>
            <person name="Gu J."/>
            <person name="Hood L."/>
            <person name="Rowen L."/>
            <person name="Madan A."/>
            <person name="Qin S."/>
            <person name="Davis R.W."/>
            <person name="Federspiel N.A."/>
            <person name="Abola A.P."/>
            <person name="Proctor M.J."/>
            <person name="Myers R.M."/>
            <person name="Schmutz J."/>
            <person name="Dickson M."/>
            <person name="Grimwood J."/>
            <person name="Cox D.R."/>
            <person name="Olson M.V."/>
            <person name="Kaul R."/>
            <person name="Raymond C."/>
            <person name="Shimizu N."/>
            <person name="Kawasaki K."/>
            <person name="Minoshima S."/>
            <person name="Evans G.A."/>
            <person name="Athanasiou M."/>
            <person name="Schultz R."/>
            <person name="Roe B.A."/>
            <person name="Chen F."/>
            <person name="Pan H."/>
            <person name="Ramser J."/>
            <person name="Lehrach H."/>
            <person name="Reinhardt R."/>
            <person name="McCombie W.R."/>
            <person name="de la Bastide M."/>
            <person name="Dedhia N."/>
            <person name="Blocker H."/>
            <person name="Hornischer K."/>
            <person name="Nordsiek G."/>
            <person name="Agarwala R."/>
            <person name="Aravind L."/>
            <person name="Bailey J.A."/>
            <person name="Bateman A."/>
            <person name="Batzoglou S."/>
            <person name="Birney E."/>
            <person name="Bork P."/>
            <person name="Brown D.G."/>
            <person name="Burge C.B."/>
            <person name="Cerutti L."/>
            <person name="Chen H.C."/>
            <person name="Church D."/>
            <person name="Clamp M."/>
            <person name="Copley R.R."/>
            <person name="Doerks T."/>
            <person name="Eddy S.R."/>
            <person name="Eichler E.E."/>
            <person name="Furey T.S."/>
            <person name="Galagan J."/>
            <person name="Gilbert J.G."/>
            <person name="Harmon C."/>
            <person name="Hayashizaki Y."/>
            <person name="Haussler D."/>
            <person name="Hermjakob H."/>
            <person name="Hokamp K."/>
            <person name="Jang W."/>
            <person name="Johnson L.S."/>
            <person name="Jones T.A."/>
            <person name="Kasif S."/>
            <person name="Kaspryzk A."/>
            <person name="Kennedy S."/>
            <person name="Kent W.J."/>
            <person name="Kitts P."/>
            <person name="Koonin E.V."/>
            <person name="Korf I."/>
            <person name="Kulp D."/>
            <person name="Lancet D."/>
            <person name="Lowe T.M."/>
            <person name="McLysaght A."/>
            <person name="Mikkelsen T."/>
            <person name="Moran J.V."/>
            <person name="Mulder N."/>
            <person name="Pollara V.J."/>
            <person name="Ponting C.P."/>
            <person name="Schuler G."/>
            <person name="Schultz J."/>
            <person name="Slater G."/>
            <person name="Smit A.F."/>
            <person name="Stupka E."/>
            <person name="Szustakowski J."/>
            <person name="Thierry-Mieg D."/>
            <person name="Thierry-Mieg J."/>
            <person name="Wagner L."/>
            <person name="Wallis J."/>
            <person name="Wheeler R."/>
            <person name="Williams A."/>
            <person name="Wolf Y.I."/>
            <person name="Wolfe K.H."/>
            <person name="Yang S.P."/>
            <person name="Yeh R.F."/>
            <person name="Collins F."/>
            <person name="Guyer M.S."/>
            <person name="Peterson J."/>
            <person name="Felsenfeld A."/>
            <person name="Wetterstrand K.A."/>
            <person name="Patrinos A."/>
            <person name="Morgan M.J."/>
            <person name="de Jong P."/>
            <person name="Catanese J.J."/>
            <person name="Osoegawa K."/>
            <person name="Shizuya H."/>
            <person name="Choi S."/>
            <person name="Chen Y.J."/>
        </authorList>
    </citation>
    <scope>NUCLEOTIDE SEQUENCE [LARGE SCALE GENOMIC DNA]</scope>
</reference>
<dbReference type="HGNC" id="HGNC:6190">
    <property type="gene designation" value="JAK1"/>
</dbReference>
<dbReference type="ExpressionAtlas" id="A0A5F9ZHI1">
    <property type="expression patterns" value="baseline and differential"/>
</dbReference>
<sequence>MQYLNIKEDCNAMAFCAKMRSSKKTEVNLEAPEPGVEVIFYLSDREPLRLGSGEYTAEELCIRAAQACRISPLCHNLFALYDENTKLWYAPNRTITVDDKMSLRLHYRMRFYFTNWHGTNDNEQSVWRHSP</sequence>